<dbReference type="InterPro" id="IPR009057">
    <property type="entry name" value="Homeodomain-like_sf"/>
</dbReference>
<accession>A0ABS4FHS4</accession>
<evidence type="ECO:0000256" key="2">
    <source>
        <dbReference type="ARBA" id="ARBA00023125"/>
    </source>
</evidence>
<evidence type="ECO:0000259" key="4">
    <source>
        <dbReference type="PROSITE" id="PS01124"/>
    </source>
</evidence>
<dbReference type="SUPFAM" id="SSF46689">
    <property type="entry name" value="Homeodomain-like"/>
    <property type="match status" value="2"/>
</dbReference>
<dbReference type="InterPro" id="IPR014710">
    <property type="entry name" value="RmlC-like_jellyroll"/>
</dbReference>
<dbReference type="InterPro" id="IPR018062">
    <property type="entry name" value="HTH_AraC-typ_CS"/>
</dbReference>
<keyword evidence="6" id="KW-1185">Reference proteome</keyword>
<dbReference type="Proteomes" id="UP000706926">
    <property type="component" value="Unassembled WGS sequence"/>
</dbReference>
<dbReference type="PROSITE" id="PS00041">
    <property type="entry name" value="HTH_ARAC_FAMILY_1"/>
    <property type="match status" value="1"/>
</dbReference>
<protein>
    <submittedName>
        <fullName evidence="5">AraC-like DNA-binding protein/mannose-6-phosphate isomerase-like protein (Cupin superfamily)</fullName>
    </submittedName>
</protein>
<dbReference type="Gene3D" id="1.10.10.60">
    <property type="entry name" value="Homeodomain-like"/>
    <property type="match status" value="2"/>
</dbReference>
<comment type="caution">
    <text evidence="5">The sequence shown here is derived from an EMBL/GenBank/DDBJ whole genome shotgun (WGS) entry which is preliminary data.</text>
</comment>
<dbReference type="InterPro" id="IPR037923">
    <property type="entry name" value="HTH-like"/>
</dbReference>
<dbReference type="CDD" id="cd02208">
    <property type="entry name" value="cupin_RmlC-like"/>
    <property type="match status" value="1"/>
</dbReference>
<evidence type="ECO:0000313" key="6">
    <source>
        <dbReference type="Proteomes" id="UP000706926"/>
    </source>
</evidence>
<dbReference type="Gene3D" id="2.60.120.10">
    <property type="entry name" value="Jelly Rolls"/>
    <property type="match status" value="1"/>
</dbReference>
<dbReference type="InterPro" id="IPR018060">
    <property type="entry name" value="HTH_AraC"/>
</dbReference>
<keyword evidence="3" id="KW-0804">Transcription</keyword>
<dbReference type="SMART" id="SM00342">
    <property type="entry name" value="HTH_ARAC"/>
    <property type="match status" value="1"/>
</dbReference>
<dbReference type="InterPro" id="IPR003313">
    <property type="entry name" value="AraC-bd"/>
</dbReference>
<evidence type="ECO:0000256" key="1">
    <source>
        <dbReference type="ARBA" id="ARBA00023015"/>
    </source>
</evidence>
<dbReference type="Pfam" id="PF02311">
    <property type="entry name" value="AraC_binding"/>
    <property type="match status" value="1"/>
</dbReference>
<dbReference type="EMBL" id="JAGGKI010000017">
    <property type="protein sequence ID" value="MBP1895809.1"/>
    <property type="molecule type" value="Genomic_DNA"/>
</dbReference>
<name>A0ABS4FHS4_9BACL</name>
<dbReference type="PRINTS" id="PR00032">
    <property type="entry name" value="HTHARAC"/>
</dbReference>
<dbReference type="PANTHER" id="PTHR43280">
    <property type="entry name" value="ARAC-FAMILY TRANSCRIPTIONAL REGULATOR"/>
    <property type="match status" value="1"/>
</dbReference>
<evidence type="ECO:0000256" key="3">
    <source>
        <dbReference type="ARBA" id="ARBA00023163"/>
    </source>
</evidence>
<sequence>MRIYWSQVDLEKLTGSGVVYFNSKMEMLEGLPCKMYRLIRQQSLWTHCHDYFQIWYVAKGTLSHTVNNRAYQLTKGDIFVIPPFTLHSVTIPKDGDYEIYGCEFMPSFVNERFEELPEEEVFFDAAFLGSFLREDTDAQARISLDGGTETAVRNVMKEMLMEYERRAPFFQLTLKAQLLVLLSILVRQVNGELVREGFEKSEKYREIMTKVVDYIHRHYQEDLKLHALCDLSNLSRSTFCQVFKDWTGKTFNRYLTDLRILQAMVMLKQAELSVTDVCYSTGFNELSYFCRIFKKYTGISPTEFRKQAIK</sequence>
<dbReference type="GeneID" id="95406805"/>
<dbReference type="RefSeq" id="WP_007131623.1">
    <property type="nucleotide sequence ID" value="NZ_BOSA01000011.1"/>
</dbReference>
<dbReference type="SUPFAM" id="SSF51215">
    <property type="entry name" value="Regulatory protein AraC"/>
    <property type="match status" value="1"/>
</dbReference>
<feature type="domain" description="HTH araC/xylS-type" evidence="4">
    <location>
        <begin position="209"/>
        <end position="307"/>
    </location>
</feature>
<evidence type="ECO:0000313" key="5">
    <source>
        <dbReference type="EMBL" id="MBP1895809.1"/>
    </source>
</evidence>
<gene>
    <name evidence="5" type="ORF">J2Z18_004919</name>
</gene>
<reference evidence="5 6" key="1">
    <citation type="submission" date="2021-03" db="EMBL/GenBank/DDBJ databases">
        <title>Genomic Encyclopedia of Type Strains, Phase IV (KMG-IV): sequencing the most valuable type-strain genomes for metagenomic binning, comparative biology and taxonomic classification.</title>
        <authorList>
            <person name="Goeker M."/>
        </authorList>
    </citation>
    <scope>NUCLEOTIDE SEQUENCE [LARGE SCALE GENOMIC DNA]</scope>
    <source>
        <strain evidence="5 6">DSM 15596</strain>
    </source>
</reference>
<proteinExistence type="predicted"/>
<dbReference type="InterPro" id="IPR020449">
    <property type="entry name" value="Tscrpt_reg_AraC-type_HTH"/>
</dbReference>
<keyword evidence="2" id="KW-0238">DNA-binding</keyword>
<dbReference type="Pfam" id="PF12833">
    <property type="entry name" value="HTH_18"/>
    <property type="match status" value="1"/>
</dbReference>
<dbReference type="PROSITE" id="PS01124">
    <property type="entry name" value="HTH_ARAC_FAMILY_2"/>
    <property type="match status" value="1"/>
</dbReference>
<organism evidence="5 6">
    <name type="scientific">Paenibacillus lactis</name>
    <dbReference type="NCBI Taxonomy" id="228574"/>
    <lineage>
        <taxon>Bacteria</taxon>
        <taxon>Bacillati</taxon>
        <taxon>Bacillota</taxon>
        <taxon>Bacilli</taxon>
        <taxon>Bacillales</taxon>
        <taxon>Paenibacillaceae</taxon>
        <taxon>Paenibacillus</taxon>
    </lineage>
</organism>
<keyword evidence="1" id="KW-0805">Transcription regulation</keyword>
<dbReference type="PANTHER" id="PTHR43280:SF28">
    <property type="entry name" value="HTH-TYPE TRANSCRIPTIONAL ACTIVATOR RHAS"/>
    <property type="match status" value="1"/>
</dbReference>